<organism evidence="3 4">
    <name type="scientific">Thalassovita autumnalis</name>
    <dbReference type="NCBI Taxonomy" id="2072972"/>
    <lineage>
        <taxon>Bacteria</taxon>
        <taxon>Pseudomonadati</taxon>
        <taxon>Pseudomonadota</taxon>
        <taxon>Alphaproteobacteria</taxon>
        <taxon>Rhodobacterales</taxon>
        <taxon>Roseobacteraceae</taxon>
        <taxon>Thalassovita</taxon>
    </lineage>
</organism>
<dbReference type="RefSeq" id="WP_058260721.1">
    <property type="nucleotide sequence ID" value="NZ_CYSB01000008.1"/>
</dbReference>
<dbReference type="PANTHER" id="PTHR32114:SF2">
    <property type="entry name" value="ABC TRANSPORTER ABCH.3"/>
    <property type="match status" value="1"/>
</dbReference>
<keyword evidence="3" id="KW-0067">ATP-binding</keyword>
<keyword evidence="3" id="KW-0547">Nucleotide-binding</keyword>
<dbReference type="EMBL" id="CYSB01000008">
    <property type="protein sequence ID" value="CUH63561.1"/>
    <property type="molecule type" value="Genomic_DNA"/>
</dbReference>
<sequence length="759" mass="86128">MNFIVKFEYLEIYMIQHFLKIENLGVFSNYKKPAGMEPFKRFNLIYGLNGSGKTTLSRFFADLNTGQAEGFPNLKYKIKTEDGDFQQGAPYSRKIRVFNAEYVDANIGKLEGTLNPIYVIGEENKALAETVKSDEAQLALLKQQLEEKSSERDKLVKKKGKLFTDVAPKITEASKGAVTRTYNKRNAEKAYGEMSSAKQLSIDELAVTSAEMKQTALDRLDEFPTVKMETHKGEQTLFEALKLLRDVILNLGRKSATSAAIERIKTNPELADWVERGRDLHDRKDDQICEYCLQKIPEDREAELAAHFNESDSKLKLEIESAISSVRTARDKIERIKGLSEKNLYPELQEEFSKNSKVLSEEQAQILSNLKEMDEALKDKLTRRTESYEVMISALSSSTWDAAVEALNTLIRRHNAETDDYQNRLDSNFSKIETHFLSAIQQDVQDVSDEISVLDGEIKACIDGDAKHSTLGTKDLETRIKDNRARISNSHQAAADLSQKLASFLGRDDLRFEPEGEGYRVMRFGRAAKRLSEGEKTAITFLYFVVGLNDQDFDLEDGIVVIDDPISSLDSSSVYQAFSYLKSAVKDARQVFLLTHNFEFLKLLLGWFTYGNQKDKSYWMLHCTNTSPGARETDLKPLDKVLIENRNEYIYLFRTLAEFVSDGTIAQSYPIPNIARKVLETFLDQHSTGKSFFKKLENLDYDEQIKSSLYKYTNDLSHPTMSGLDPALVGETQTNIKHLLEMIQTVAPVHYKALTGAES</sequence>
<dbReference type="Proteomes" id="UP000051086">
    <property type="component" value="Unassembled WGS sequence"/>
</dbReference>
<evidence type="ECO:0000259" key="2">
    <source>
        <dbReference type="Pfam" id="PF13166"/>
    </source>
</evidence>
<dbReference type="GO" id="GO:0005524">
    <property type="term" value="F:ATP binding"/>
    <property type="evidence" value="ECO:0007669"/>
    <property type="project" value="UniProtKB-KW"/>
</dbReference>
<gene>
    <name evidence="3" type="ORF">TL5118_00510</name>
</gene>
<proteinExistence type="predicted"/>
<name>A0ABP2AFM2_9RHOB</name>
<dbReference type="InterPro" id="IPR026866">
    <property type="entry name" value="CR006_AAA"/>
</dbReference>
<dbReference type="PANTHER" id="PTHR32114">
    <property type="entry name" value="ABC TRANSPORTER ABCH.3"/>
    <property type="match status" value="1"/>
</dbReference>
<dbReference type="Pfam" id="PF13166">
    <property type="entry name" value="AAA_13"/>
    <property type="match status" value="1"/>
</dbReference>
<protein>
    <submittedName>
        <fullName evidence="3">ATP-binding protein involved in virulence</fullName>
    </submittedName>
</protein>
<comment type="caution">
    <text evidence="3">The sequence shown here is derived from an EMBL/GenBank/DDBJ whole genome shotgun (WGS) entry which is preliminary data.</text>
</comment>
<keyword evidence="1" id="KW-0175">Coiled coil</keyword>
<accession>A0ABP2AFM2</accession>
<reference evidence="3 4" key="1">
    <citation type="submission" date="2015-09" db="EMBL/GenBank/DDBJ databases">
        <authorList>
            <person name="Rodrigo-Torres L."/>
            <person name="Arahal D.R."/>
        </authorList>
    </citation>
    <scope>NUCLEOTIDE SEQUENCE [LARGE SCALE GENOMIC DNA]</scope>
    <source>
        <strain evidence="3 4">CECT 5118</strain>
    </source>
</reference>
<keyword evidence="4" id="KW-1185">Reference proteome</keyword>
<evidence type="ECO:0000313" key="3">
    <source>
        <dbReference type="EMBL" id="CUH63561.1"/>
    </source>
</evidence>
<dbReference type="Gene3D" id="3.40.50.300">
    <property type="entry name" value="P-loop containing nucleotide triphosphate hydrolases"/>
    <property type="match status" value="1"/>
</dbReference>
<feature type="coiled-coil region" evidence="1">
    <location>
        <begin position="124"/>
        <end position="158"/>
    </location>
</feature>
<dbReference type="SUPFAM" id="SSF52540">
    <property type="entry name" value="P-loop containing nucleoside triphosphate hydrolases"/>
    <property type="match status" value="1"/>
</dbReference>
<evidence type="ECO:0000256" key="1">
    <source>
        <dbReference type="SAM" id="Coils"/>
    </source>
</evidence>
<evidence type="ECO:0000313" key="4">
    <source>
        <dbReference type="Proteomes" id="UP000051086"/>
    </source>
</evidence>
<feature type="domain" description="Protein CR006 P-loop" evidence="2">
    <location>
        <begin position="32"/>
        <end position="740"/>
    </location>
</feature>
<dbReference type="InterPro" id="IPR027417">
    <property type="entry name" value="P-loop_NTPase"/>
</dbReference>